<dbReference type="SUPFAM" id="SSF48371">
    <property type="entry name" value="ARM repeat"/>
    <property type="match status" value="1"/>
</dbReference>
<dbReference type="KEGG" id="bmic:BmR1_04g05001"/>
<dbReference type="InterPro" id="IPR016024">
    <property type="entry name" value="ARM-type_fold"/>
</dbReference>
<organism evidence="1 2">
    <name type="scientific">Babesia microti (strain RI)</name>
    <dbReference type="NCBI Taxonomy" id="1133968"/>
    <lineage>
        <taxon>Eukaryota</taxon>
        <taxon>Sar</taxon>
        <taxon>Alveolata</taxon>
        <taxon>Apicomplexa</taxon>
        <taxon>Aconoidasida</taxon>
        <taxon>Piroplasmida</taxon>
        <taxon>Babesiidae</taxon>
        <taxon>Babesia</taxon>
    </lineage>
</organism>
<reference evidence="1 2" key="1">
    <citation type="journal article" date="2012" name="Nucleic Acids Res.">
        <title>Sequencing of the smallest Apicomplexan genome from the human pathogen Babesia microti.</title>
        <authorList>
            <person name="Cornillot E."/>
            <person name="Hadj-Kaddour K."/>
            <person name="Dassouli A."/>
            <person name="Noel B."/>
            <person name="Ranwez V."/>
            <person name="Vacherie B."/>
            <person name="Augagneur Y."/>
            <person name="Bres V."/>
            <person name="Duclos A."/>
            <person name="Randazzo S."/>
            <person name="Carcy B."/>
            <person name="Debierre-Grockiego F."/>
            <person name="Delbecq S."/>
            <person name="Moubri-Menage K."/>
            <person name="Shams-Eldin H."/>
            <person name="Usmani-Brown S."/>
            <person name="Bringaud F."/>
            <person name="Wincker P."/>
            <person name="Vivares C.P."/>
            <person name="Schwarz R.T."/>
            <person name="Schetters T.P."/>
            <person name="Krause P.J."/>
            <person name="Gorenflot A."/>
            <person name="Berry V."/>
            <person name="Barbe V."/>
            <person name="Ben Mamoun C."/>
        </authorList>
    </citation>
    <scope>NUCLEOTIDE SEQUENCE [LARGE SCALE GENOMIC DNA]</scope>
    <source>
        <strain evidence="1 2">RI</strain>
    </source>
</reference>
<gene>
    <name evidence="1" type="ORF">BmR1_04g05001</name>
</gene>
<accession>A0A1N6LXA9</accession>
<name>A0A1N6LXA9_BABMR</name>
<dbReference type="RefSeq" id="XP_021337598.1">
    <property type="nucleotide sequence ID" value="XM_021482334.1"/>
</dbReference>
<dbReference type="VEuPathDB" id="PiroplasmaDB:BmR1_04g05001"/>
<dbReference type="EMBL" id="LN871599">
    <property type="protein sequence ID" value="SIO73504.1"/>
    <property type="molecule type" value="Genomic_DNA"/>
</dbReference>
<evidence type="ECO:0000313" key="2">
    <source>
        <dbReference type="Proteomes" id="UP000002899"/>
    </source>
</evidence>
<protein>
    <submittedName>
        <fullName evidence="1">Uncharacterized protein</fullName>
    </submittedName>
</protein>
<reference evidence="1 2" key="2">
    <citation type="journal article" date="2013" name="PLoS ONE">
        <title>Whole genome mapping and re-organization of the nuclear and mitochondrial genomes of Babesia microti isolates.</title>
        <authorList>
            <person name="Cornillot E."/>
            <person name="Dassouli A."/>
            <person name="Garg A."/>
            <person name="Pachikara N."/>
            <person name="Randazzo S."/>
            <person name="Depoix D."/>
            <person name="Carcy B."/>
            <person name="Delbecq S."/>
            <person name="Frutos R."/>
            <person name="Silva J.C."/>
            <person name="Sutton R."/>
            <person name="Krause P.J."/>
            <person name="Mamoun C.B."/>
        </authorList>
    </citation>
    <scope>NUCLEOTIDE SEQUENCE [LARGE SCALE GENOMIC DNA]</scope>
    <source>
        <strain evidence="1 2">RI</strain>
    </source>
</reference>
<dbReference type="Proteomes" id="UP000002899">
    <property type="component" value="Chromosome IV"/>
</dbReference>
<sequence length="1327" mass="151903">MDRVEISVLREFCPKLLCHWSEDRAVDFVGKCCDMSATGICWLWDWFLAQIKGNDPPSHKISLIIANFLLHKLPKSHKLPPFIPLKLITIHADSNIKQVSSVATEIANRNPSTAPSLLIKPLNKVLQFKIYDPDYSQLVSSLSYLLLKSLDKHNPKASYKAIESILACDIENLQRFFVIDNFLSLILFTVSTPFHKGMSTFYSTESYLKCLNLSQKIDIFTTRNYQHSIFHYLMHWSTQLSTRNISHLFYKIHDYYLNSLNIDTANVSSKFEYERDKLCFGAFIIALFCRNANSQSIDFFESLYLILCKSNEAGLFSFVPLDNDPLHIIKSIELPFKLFNLLLQIADDNSNNGEICKSVWKNIKLLFEINLHQIDLTHFVSLISKCFPINEQEFYTNASDSLHYVLDSFCHADNDIQLCDNIYLDTLIGLMSSLYKLGDLHTFFSTLSHNIPFYFVLCPGVVKIIQHCANDFTDNSKVFESLVQLLNSYSNDINLVLILRIFISAFLLSINIKDNLCSRNFLASFSKFISQINLQELAIDTNDLLNTSVYLFVLSLFVIIRKIEACFTYTSGYTRYNQVNHLTNILFAAERLVNFNSRLASYQLKLCGLSLVHVSLYYATRMFNNEDLWAIDPVTNLSEKLHKLSLQLSLDDVKHFYLLYMSNAHLFDIYGIRVPTNLAVISQILNEHPNLQVNPALITTLISEKDLCDILEPTALNSVNMSGISQLVACIENPTCNVLNRIVKCLNKTSDMRCKRVLLCTVEKLSHKKSLQQTIVCHLFNELIYPLDKQVCGNCQSKCQKLDEIKLSLGECESLLFAHLNDELCYILLEKSLNYVFHVHLKEHTNYDEIMVFLTYQLLRHLCNFEFPVHGATNCNYCGIHMKRKDVFLHAINALDLTCTANIFRNLPKHKMLEKYISLLLRESMKLENNLIAMKDYLNNSLSKESLDVCIGFIRLIAMDSTRQINPQLSLELLKKANELDLSPNNILSLGPTVGSVSALIEYLTLCTKNNGVINVDESLYYIVKNVMQSDHLKIGEDIISAVSTNFLQDTRSNVILKLFICDSVLKASRGIYNPSAKNKGELFNMVTRSFKNSLEFIINNCHLYDCGWIYVYFCKIVCSLYYRMRKSSLSTIGYINVHNHVVVCDILINLSTLAHKFKQYNAKLLARHSFMCIYSLLNYGNGASQAQILRLLNLWVNKIPNIIVSCKHLAKLSSGIDGVKLLLDIVKLMRNKKIIDSTKRYIPLLLTFILEQVRAMAIPTPGENEDLGGGENSWILLSIKRQVQLSLEACGPKIVQEWYYDLPNYLRIYLKQFGIKLSASSKYKSP</sequence>
<dbReference type="GeneID" id="24425647"/>
<proteinExistence type="predicted"/>
<keyword evidence="2" id="KW-1185">Reference proteome</keyword>
<reference evidence="1 2" key="3">
    <citation type="journal article" date="2016" name="Sci. Rep.">
        <title>Genome-wide diversity and gene expression profiling of Babesia microti isolates identify polymorphic genes that mediate host-pathogen interactions.</title>
        <authorList>
            <person name="Silva J.C."/>
            <person name="Cornillot E."/>
            <person name="McCracken C."/>
            <person name="Usmani-Brown S."/>
            <person name="Dwivedi A."/>
            <person name="Ifeonu O.O."/>
            <person name="Crabtree J."/>
            <person name="Gotia H.T."/>
            <person name="Virji A.Z."/>
            <person name="Reynes C."/>
            <person name="Colinge J."/>
            <person name="Kumar V."/>
            <person name="Lawres L."/>
            <person name="Pazzi J.E."/>
            <person name="Pablo J.V."/>
            <person name="Hung C."/>
            <person name="Brancato J."/>
            <person name="Kumari P."/>
            <person name="Orvis J."/>
            <person name="Tretina K."/>
            <person name="Chibucos M."/>
            <person name="Ott S."/>
            <person name="Sadzewicz L."/>
            <person name="Sengamalay N."/>
            <person name="Shetty A.C."/>
            <person name="Su Q."/>
            <person name="Tallon L."/>
            <person name="Fraser C.M."/>
            <person name="Frutos R."/>
            <person name="Molina D.M."/>
            <person name="Krause P.J."/>
            <person name="Ben Mamoun C."/>
        </authorList>
    </citation>
    <scope>NUCLEOTIDE SEQUENCE [LARGE SCALE GENOMIC DNA]</scope>
    <source>
        <strain evidence="1 2">RI</strain>
    </source>
</reference>
<evidence type="ECO:0000313" key="1">
    <source>
        <dbReference type="EMBL" id="SIO73504.1"/>
    </source>
</evidence>